<accession>A0ABT1SDC6</accession>
<keyword evidence="13" id="KW-1185">Reference proteome</keyword>
<name>A0ABT1SDC6_9FIRM</name>
<comment type="subcellular location">
    <subcellularLocation>
        <location evidence="1">Cell membrane</location>
        <topology evidence="1">Multi-pass membrane protein</topology>
    </subcellularLocation>
</comment>
<dbReference type="PANTHER" id="PTHR32089">
    <property type="entry name" value="METHYL-ACCEPTING CHEMOTAXIS PROTEIN MCPB"/>
    <property type="match status" value="1"/>
</dbReference>
<keyword evidence="2" id="KW-1003">Cell membrane</keyword>
<dbReference type="PANTHER" id="PTHR32089:SF112">
    <property type="entry name" value="LYSOZYME-LIKE PROTEIN-RELATED"/>
    <property type="match status" value="1"/>
</dbReference>
<dbReference type="Gene3D" id="6.10.340.10">
    <property type="match status" value="1"/>
</dbReference>
<evidence type="ECO:0000256" key="6">
    <source>
        <dbReference type="ARBA" id="ARBA00023136"/>
    </source>
</evidence>
<evidence type="ECO:0000256" key="1">
    <source>
        <dbReference type="ARBA" id="ARBA00004651"/>
    </source>
</evidence>
<evidence type="ECO:0000256" key="3">
    <source>
        <dbReference type="ARBA" id="ARBA00022500"/>
    </source>
</evidence>
<dbReference type="InterPro" id="IPR033479">
    <property type="entry name" value="dCache_1"/>
</dbReference>
<dbReference type="Pfam" id="PF02743">
    <property type="entry name" value="dCache_1"/>
    <property type="match status" value="1"/>
</dbReference>
<dbReference type="CDD" id="cd12912">
    <property type="entry name" value="PDC2_MCP_like"/>
    <property type="match status" value="1"/>
</dbReference>
<sequence length="692" mass="76676">MKRISTRIVITVLSCAIAMSLLVGVTSIFRSTSVIEKEMKSALDYQTQLYMKDYNLNLAFYETTATAIYQNIDTTIDINRLYEEGYLSNYSDTFLGPIVARMTKDAKESLGIFIAFDSKYTGRTEGIWAHFDEKGNVKKALPTGFTSKDENNPKFSWYFDCIKLGKGLWSDMYINNANLNVITYSMPIIINNTPVGAIGIDLSVEELVNTVKNIKLYDTGYAFLLNKDYDYLIHPTLDSSSNLKTMNDGEYSYIADEIESKGAGVTDVEFGGEGKVMAFSKLYDDKIIIMTVPKYEILKEMYNTIYIISGVVLIAAVLTTFISFVLGKKISNPIVFSAEILNTTSKLDLTHIEETKEIKALLNRKDEVGSIFRATGALREEMRKAIKAIEDTTINIVENTASLTTATHETTQSINDMAKTVEELAQASMGQAEDAETGSEKLYRLANEIKAAVENGETLVESSAKAQKISEEGSKSMENMVEKFNITNKSTHMVAENINSLSEKSQSIGSILNTIISISEQTNLLALNAAIEAARAGEAGRGFAVVAEEIRKLSEQTGHATKSIEDILNAIQFEVQTTKVSMDESEESLNDANNTLEQVKKSFDEIYKAILISMEAIKQLDERLEVVDNEKEDVILAIQSISSVTEETAASTEELSASMEEQAATMETVANNTNNLSNTIQKLNELVNRFKL</sequence>
<feature type="transmembrane region" description="Helical" evidence="10">
    <location>
        <begin position="305"/>
        <end position="326"/>
    </location>
</feature>
<dbReference type="InterPro" id="IPR004089">
    <property type="entry name" value="MCPsignal_dom"/>
</dbReference>
<dbReference type="SUPFAM" id="SSF58104">
    <property type="entry name" value="Methyl-accepting chemotaxis protein (MCP) signaling domain"/>
    <property type="match status" value="1"/>
</dbReference>
<organism evidence="12 13">
    <name type="scientific">Tissierella carlieri</name>
    <dbReference type="NCBI Taxonomy" id="689904"/>
    <lineage>
        <taxon>Bacteria</taxon>
        <taxon>Bacillati</taxon>
        <taxon>Bacillota</taxon>
        <taxon>Tissierellia</taxon>
        <taxon>Tissierellales</taxon>
        <taxon>Tissierellaceae</taxon>
        <taxon>Tissierella</taxon>
    </lineage>
</organism>
<feature type="domain" description="Methyl-accepting transducer" evidence="11">
    <location>
        <begin position="406"/>
        <end position="663"/>
    </location>
</feature>
<evidence type="ECO:0000256" key="4">
    <source>
        <dbReference type="ARBA" id="ARBA00022692"/>
    </source>
</evidence>
<dbReference type="CDD" id="cd12913">
    <property type="entry name" value="PDC1_MCP_like"/>
    <property type="match status" value="1"/>
</dbReference>
<dbReference type="Proteomes" id="UP001524478">
    <property type="component" value="Unassembled WGS sequence"/>
</dbReference>
<dbReference type="Gene3D" id="1.10.287.950">
    <property type="entry name" value="Methyl-accepting chemotaxis protein"/>
    <property type="match status" value="1"/>
</dbReference>
<keyword evidence="4 10" id="KW-0812">Transmembrane</keyword>
<evidence type="ECO:0000259" key="11">
    <source>
        <dbReference type="PROSITE" id="PS50111"/>
    </source>
</evidence>
<keyword evidence="9" id="KW-0175">Coiled coil</keyword>
<evidence type="ECO:0000256" key="7">
    <source>
        <dbReference type="ARBA" id="ARBA00023224"/>
    </source>
</evidence>
<evidence type="ECO:0000256" key="10">
    <source>
        <dbReference type="SAM" id="Phobius"/>
    </source>
</evidence>
<keyword evidence="3" id="KW-0145">Chemotaxis</keyword>
<evidence type="ECO:0000313" key="13">
    <source>
        <dbReference type="Proteomes" id="UP001524478"/>
    </source>
</evidence>
<evidence type="ECO:0000313" key="12">
    <source>
        <dbReference type="EMBL" id="MCQ4924492.1"/>
    </source>
</evidence>
<dbReference type="CDD" id="cd11386">
    <property type="entry name" value="MCP_signal"/>
    <property type="match status" value="1"/>
</dbReference>
<evidence type="ECO:0000256" key="8">
    <source>
        <dbReference type="PROSITE-ProRule" id="PRU00284"/>
    </source>
</evidence>
<keyword evidence="6 10" id="KW-0472">Membrane</keyword>
<reference evidence="12 13" key="1">
    <citation type="submission" date="2022-06" db="EMBL/GenBank/DDBJ databases">
        <title>Isolation of gut microbiota from human fecal samples.</title>
        <authorList>
            <person name="Pamer E.G."/>
            <person name="Barat B."/>
            <person name="Waligurski E."/>
            <person name="Medina S."/>
            <person name="Paddock L."/>
            <person name="Mostad J."/>
        </authorList>
    </citation>
    <scope>NUCLEOTIDE SEQUENCE [LARGE SCALE GENOMIC DNA]</scope>
    <source>
        <strain evidence="12 13">DFI.7.95</strain>
    </source>
</reference>
<feature type="coiled-coil region" evidence="9">
    <location>
        <begin position="582"/>
        <end position="637"/>
    </location>
</feature>
<proteinExistence type="predicted"/>
<keyword evidence="7 8" id="KW-0807">Transducer</keyword>
<comment type="caution">
    <text evidence="12">The sequence shown here is derived from an EMBL/GenBank/DDBJ whole genome shotgun (WGS) entry which is preliminary data.</text>
</comment>
<dbReference type="Pfam" id="PF00015">
    <property type="entry name" value="MCPsignal"/>
    <property type="match status" value="1"/>
</dbReference>
<evidence type="ECO:0000256" key="9">
    <source>
        <dbReference type="SAM" id="Coils"/>
    </source>
</evidence>
<gene>
    <name evidence="12" type="ORF">NE686_15430</name>
</gene>
<dbReference type="Gene3D" id="3.30.450.20">
    <property type="entry name" value="PAS domain"/>
    <property type="match status" value="2"/>
</dbReference>
<evidence type="ECO:0000256" key="5">
    <source>
        <dbReference type="ARBA" id="ARBA00022989"/>
    </source>
</evidence>
<dbReference type="EMBL" id="JANGAC010000013">
    <property type="protein sequence ID" value="MCQ4924492.1"/>
    <property type="molecule type" value="Genomic_DNA"/>
</dbReference>
<protein>
    <submittedName>
        <fullName evidence="12">Methyl-accepting chemotaxis protein</fullName>
    </submittedName>
</protein>
<keyword evidence="5 10" id="KW-1133">Transmembrane helix</keyword>
<dbReference type="RefSeq" id="WP_256312237.1">
    <property type="nucleotide sequence ID" value="NZ_JANGAC010000013.1"/>
</dbReference>
<dbReference type="PROSITE" id="PS50111">
    <property type="entry name" value="CHEMOTAXIS_TRANSDUC_2"/>
    <property type="match status" value="1"/>
</dbReference>
<evidence type="ECO:0000256" key="2">
    <source>
        <dbReference type="ARBA" id="ARBA00022475"/>
    </source>
</evidence>
<dbReference type="SMART" id="SM00283">
    <property type="entry name" value="MA"/>
    <property type="match status" value="1"/>
</dbReference>